<dbReference type="PANTHER" id="PTHR45686:SF4">
    <property type="entry name" value="ADP-RIBOSYLATION FACTOR GTPASE ACTIVATING PROTEIN 3, ISOFORM H"/>
    <property type="match status" value="1"/>
</dbReference>
<dbReference type="GO" id="GO:0008270">
    <property type="term" value="F:zinc ion binding"/>
    <property type="evidence" value="ECO:0007669"/>
    <property type="project" value="UniProtKB-KW"/>
</dbReference>
<evidence type="ECO:0000256" key="2">
    <source>
        <dbReference type="ARBA" id="ARBA00022723"/>
    </source>
</evidence>
<dbReference type="VEuPathDB" id="MicrosporidiaDB:TUBRATIS_008680"/>
<evidence type="ECO:0000256" key="6">
    <source>
        <dbReference type="SAM" id="Coils"/>
    </source>
</evidence>
<evidence type="ECO:0000259" key="7">
    <source>
        <dbReference type="PROSITE" id="PS50115"/>
    </source>
</evidence>
<dbReference type="EMBL" id="RCSS01000173">
    <property type="protein sequence ID" value="RVD92622.1"/>
    <property type="molecule type" value="Genomic_DNA"/>
</dbReference>
<keyword evidence="4" id="KW-0862">Zinc</keyword>
<reference evidence="8 9" key="1">
    <citation type="submission" date="2018-10" db="EMBL/GenBank/DDBJ databases">
        <title>Draft genome sequence of the microsporidian Tubulinosema ratisbonensis.</title>
        <authorList>
            <person name="Polonais V."/>
            <person name="Peyretaillade E."/>
            <person name="Niehus S."/>
            <person name="Wawrzyniak I."/>
            <person name="Franchet A."/>
            <person name="Gaspin C."/>
            <person name="Reichstadt M."/>
            <person name="Belser C."/>
            <person name="Labadie K."/>
            <person name="Delbac F."/>
            <person name="Ferrandon D."/>
        </authorList>
    </citation>
    <scope>NUCLEOTIDE SEQUENCE [LARGE SCALE GENOMIC DNA]</scope>
    <source>
        <strain evidence="8 9">Franzen</strain>
    </source>
</reference>
<comment type="caution">
    <text evidence="8">The sequence shown here is derived from an EMBL/GenBank/DDBJ whole genome shotgun (WGS) entry which is preliminary data.</text>
</comment>
<evidence type="ECO:0000256" key="4">
    <source>
        <dbReference type="ARBA" id="ARBA00022833"/>
    </source>
</evidence>
<organism evidence="8 9">
    <name type="scientific">Tubulinosema ratisbonensis</name>
    <dbReference type="NCBI Taxonomy" id="291195"/>
    <lineage>
        <taxon>Eukaryota</taxon>
        <taxon>Fungi</taxon>
        <taxon>Fungi incertae sedis</taxon>
        <taxon>Microsporidia</taxon>
        <taxon>Tubulinosematoidea</taxon>
        <taxon>Tubulinosematidae</taxon>
        <taxon>Tubulinosema</taxon>
    </lineage>
</organism>
<keyword evidence="1" id="KW-0343">GTPase activation</keyword>
<evidence type="ECO:0000313" key="8">
    <source>
        <dbReference type="EMBL" id="RVD92622.1"/>
    </source>
</evidence>
<dbReference type="GO" id="GO:0048205">
    <property type="term" value="P:COPI coating of Golgi vesicle"/>
    <property type="evidence" value="ECO:0007669"/>
    <property type="project" value="TreeGrafter"/>
</dbReference>
<protein>
    <submittedName>
        <fullName evidence="8">Zinc finger protein</fullName>
    </submittedName>
</protein>
<keyword evidence="3 5" id="KW-0863">Zinc-finger</keyword>
<keyword evidence="6" id="KW-0175">Coiled coil</keyword>
<dbReference type="GO" id="GO:0000139">
    <property type="term" value="C:Golgi membrane"/>
    <property type="evidence" value="ECO:0007669"/>
    <property type="project" value="GOC"/>
</dbReference>
<dbReference type="PANTHER" id="PTHR45686">
    <property type="entry name" value="ADP-RIBOSYLATION FACTOR GTPASE ACTIVATING PROTEIN 3, ISOFORM H-RELATED"/>
    <property type="match status" value="1"/>
</dbReference>
<dbReference type="Gene3D" id="1.10.220.150">
    <property type="entry name" value="Arf GTPase activating protein"/>
    <property type="match status" value="1"/>
</dbReference>
<dbReference type="Proteomes" id="UP000282876">
    <property type="component" value="Unassembled WGS sequence"/>
</dbReference>
<evidence type="ECO:0000313" key="9">
    <source>
        <dbReference type="Proteomes" id="UP000282876"/>
    </source>
</evidence>
<keyword evidence="9" id="KW-1185">Reference proteome</keyword>
<gene>
    <name evidence="8" type="ORF">TUBRATIS_008680</name>
</gene>
<proteinExistence type="predicted"/>
<dbReference type="InterPro" id="IPR001164">
    <property type="entry name" value="ArfGAP_dom"/>
</dbReference>
<name>A0A437AN55_9MICR</name>
<keyword evidence="2" id="KW-0479">Metal-binding</keyword>
<dbReference type="STRING" id="291195.A0A437AN55"/>
<feature type="coiled-coil region" evidence="6">
    <location>
        <begin position="83"/>
        <end position="117"/>
    </location>
</feature>
<dbReference type="InterPro" id="IPR037278">
    <property type="entry name" value="ARFGAP/RecO"/>
</dbReference>
<dbReference type="SMART" id="SM00105">
    <property type="entry name" value="ArfGap"/>
    <property type="match status" value="1"/>
</dbReference>
<dbReference type="InterPro" id="IPR038508">
    <property type="entry name" value="ArfGAP_dom_sf"/>
</dbReference>
<dbReference type="PRINTS" id="PR00405">
    <property type="entry name" value="REVINTRACTNG"/>
</dbReference>
<sequence length="203" mass="23780">MDKQETKKYFEIIQHQNTNNLCFDCLKQSPTWVNLKYSVIICTDCAVLHRKNGFTLKSILLDIFTEEDVKRVVLGGNFIYNTNVSFVEKYNDIKNRIEELNEKLEMDTRKLNEIIGKNNDLKSKVCIKEESKPIFGKKVDRLKNDTKKNESEESKEVKVVRNVKSKAVINEEFHFNKANKIETDDVKKNKIGLGIFRIEKEKE</sequence>
<dbReference type="SUPFAM" id="SSF57863">
    <property type="entry name" value="ArfGap/RecO-like zinc finger"/>
    <property type="match status" value="1"/>
</dbReference>
<feature type="domain" description="Arf-GAP" evidence="7">
    <location>
        <begin position="7"/>
        <end position="77"/>
    </location>
</feature>
<accession>A0A437AN55</accession>
<dbReference type="Pfam" id="PF01412">
    <property type="entry name" value="ArfGap"/>
    <property type="match status" value="1"/>
</dbReference>
<dbReference type="AlphaFoldDB" id="A0A437AN55"/>
<dbReference type="OrthoDB" id="2195824at2759"/>
<evidence type="ECO:0000256" key="1">
    <source>
        <dbReference type="ARBA" id="ARBA00022468"/>
    </source>
</evidence>
<dbReference type="GO" id="GO:0005096">
    <property type="term" value="F:GTPase activator activity"/>
    <property type="evidence" value="ECO:0007669"/>
    <property type="project" value="UniProtKB-KW"/>
</dbReference>
<evidence type="ECO:0000256" key="5">
    <source>
        <dbReference type="PROSITE-ProRule" id="PRU00288"/>
    </source>
</evidence>
<evidence type="ECO:0000256" key="3">
    <source>
        <dbReference type="ARBA" id="ARBA00022771"/>
    </source>
</evidence>
<dbReference type="PROSITE" id="PS50115">
    <property type="entry name" value="ARFGAP"/>
    <property type="match status" value="1"/>
</dbReference>